<sequence>MSADVEMPVMLGLRTRSLHAALAVLLVAYVVIRATAFGEPRGLDRWVLEAVAVIGFAAALRLVVAGNEDPMPPRDAWAVAATAAGAVTAAWWAIPDSAGIWVQPGTAVVVFSVIAGLLALRGRAVFAWLTCTGVLVIAVLWALQRGGTVTAGGQITLRMVMALLPATLMAVLVRPMIALTGALEARRAATVRTAAVTAATAAERAERLHTFGAEVRPYLMRVVDGDEFDAVAVEQARLLENDLRDAVRGGVWRTPQTRATVASARRRGIVVRLLDDSPEPVSVDDARVLQDGLRSVLDAVTCGVVTARILPPGRDSFAVLTVVTADGTDRAVCERGRGVLRWSGIDC</sequence>
<keyword evidence="1" id="KW-0472">Membrane</keyword>
<organism evidence="2 3">
    <name type="scientific">Gordonia humi</name>
    <dbReference type="NCBI Taxonomy" id="686429"/>
    <lineage>
        <taxon>Bacteria</taxon>
        <taxon>Bacillati</taxon>
        <taxon>Actinomycetota</taxon>
        <taxon>Actinomycetes</taxon>
        <taxon>Mycobacteriales</taxon>
        <taxon>Gordoniaceae</taxon>
        <taxon>Gordonia</taxon>
    </lineage>
</organism>
<dbReference type="EMBL" id="JACIFP010000001">
    <property type="protein sequence ID" value="MBB4135296.1"/>
    <property type="molecule type" value="Genomic_DNA"/>
</dbReference>
<dbReference type="RefSeq" id="WP_183370356.1">
    <property type="nucleotide sequence ID" value="NZ_BAABHL010000127.1"/>
</dbReference>
<evidence type="ECO:0000313" key="2">
    <source>
        <dbReference type="EMBL" id="MBB4135296.1"/>
    </source>
</evidence>
<proteinExistence type="predicted"/>
<dbReference type="Proteomes" id="UP000551501">
    <property type="component" value="Unassembled WGS sequence"/>
</dbReference>
<dbReference type="AlphaFoldDB" id="A0A840EZV6"/>
<evidence type="ECO:0000313" key="3">
    <source>
        <dbReference type="Proteomes" id="UP000551501"/>
    </source>
</evidence>
<feature type="transmembrane region" description="Helical" evidence="1">
    <location>
        <begin position="76"/>
        <end position="94"/>
    </location>
</feature>
<accession>A0A840EZV6</accession>
<gene>
    <name evidence="2" type="ORF">BKA16_001848</name>
</gene>
<feature type="transmembrane region" description="Helical" evidence="1">
    <location>
        <begin position="125"/>
        <end position="143"/>
    </location>
</feature>
<evidence type="ECO:0000256" key="1">
    <source>
        <dbReference type="SAM" id="Phobius"/>
    </source>
</evidence>
<reference evidence="2 3" key="1">
    <citation type="submission" date="2020-08" db="EMBL/GenBank/DDBJ databases">
        <title>Sequencing the genomes of 1000 actinobacteria strains.</title>
        <authorList>
            <person name="Klenk H.-P."/>
        </authorList>
    </citation>
    <scope>NUCLEOTIDE SEQUENCE [LARGE SCALE GENOMIC DNA]</scope>
    <source>
        <strain evidence="2 3">DSM 45298</strain>
    </source>
</reference>
<keyword evidence="1" id="KW-1133">Transmembrane helix</keyword>
<comment type="caution">
    <text evidence="2">The sequence shown here is derived from an EMBL/GenBank/DDBJ whole genome shotgun (WGS) entry which is preliminary data.</text>
</comment>
<protein>
    <submittedName>
        <fullName evidence="2">Uncharacterized protein</fullName>
    </submittedName>
</protein>
<feature type="transmembrane region" description="Helical" evidence="1">
    <location>
        <begin position="100"/>
        <end position="120"/>
    </location>
</feature>
<feature type="transmembrane region" description="Helical" evidence="1">
    <location>
        <begin position="46"/>
        <end position="64"/>
    </location>
</feature>
<keyword evidence="1" id="KW-0812">Transmembrane</keyword>
<name>A0A840EZV6_9ACTN</name>
<keyword evidence="3" id="KW-1185">Reference proteome</keyword>
<feature type="transmembrane region" description="Helical" evidence="1">
    <location>
        <begin position="155"/>
        <end position="177"/>
    </location>
</feature>